<evidence type="ECO:0000313" key="4">
    <source>
        <dbReference type="Proteomes" id="UP000723463"/>
    </source>
</evidence>
<gene>
    <name evidence="3" type="ORF">EC957_005867</name>
</gene>
<dbReference type="InterPro" id="IPR011051">
    <property type="entry name" value="RmlC_Cupin_sf"/>
</dbReference>
<dbReference type="InterPro" id="IPR014710">
    <property type="entry name" value="RmlC-like_jellyroll"/>
</dbReference>
<evidence type="ECO:0000313" key="3">
    <source>
        <dbReference type="EMBL" id="KAF9548628.1"/>
    </source>
</evidence>
<name>A0A9P6FF14_9FUNG</name>
<feature type="domain" description="Pirin C-terminal" evidence="2">
    <location>
        <begin position="188"/>
        <end position="300"/>
    </location>
</feature>
<dbReference type="PANTHER" id="PTHR13903">
    <property type="entry name" value="PIRIN-RELATED"/>
    <property type="match status" value="1"/>
</dbReference>
<accession>A0A9P6FF14</accession>
<keyword evidence="4" id="KW-1185">Reference proteome</keyword>
<feature type="region of interest" description="Disordered" evidence="1">
    <location>
        <begin position="1"/>
        <end position="71"/>
    </location>
</feature>
<dbReference type="Gene3D" id="2.60.120.10">
    <property type="entry name" value="Jelly Rolls"/>
    <property type="match status" value="1"/>
</dbReference>
<dbReference type="Pfam" id="PF05726">
    <property type="entry name" value="Pirin_C"/>
    <property type="match status" value="1"/>
</dbReference>
<dbReference type="InterPro" id="IPR012093">
    <property type="entry name" value="Pirin"/>
</dbReference>
<dbReference type="InterPro" id="IPR008778">
    <property type="entry name" value="Pirin_C_dom"/>
</dbReference>
<evidence type="ECO:0000259" key="2">
    <source>
        <dbReference type="Pfam" id="PF05726"/>
    </source>
</evidence>
<reference evidence="3" key="1">
    <citation type="journal article" date="2020" name="Fungal Divers.">
        <title>Resolving the Mortierellaceae phylogeny through synthesis of multi-gene phylogenetics and phylogenomics.</title>
        <authorList>
            <person name="Vandepol N."/>
            <person name="Liber J."/>
            <person name="Desiro A."/>
            <person name="Na H."/>
            <person name="Kennedy M."/>
            <person name="Barry K."/>
            <person name="Grigoriev I.V."/>
            <person name="Miller A.N."/>
            <person name="O'Donnell K."/>
            <person name="Stajich J.E."/>
            <person name="Bonito G."/>
        </authorList>
    </citation>
    <scope>NUCLEOTIDE SEQUENCE</scope>
    <source>
        <strain evidence="3">NRRL 2591</strain>
    </source>
</reference>
<proteinExistence type="predicted"/>
<dbReference type="Proteomes" id="UP000723463">
    <property type="component" value="Unassembled WGS sequence"/>
</dbReference>
<feature type="compositionally biased region" description="Basic residues" evidence="1">
    <location>
        <begin position="21"/>
        <end position="31"/>
    </location>
</feature>
<organism evidence="3 4">
    <name type="scientific">Mortierella hygrophila</name>
    <dbReference type="NCBI Taxonomy" id="979708"/>
    <lineage>
        <taxon>Eukaryota</taxon>
        <taxon>Fungi</taxon>
        <taxon>Fungi incertae sedis</taxon>
        <taxon>Mucoromycota</taxon>
        <taxon>Mortierellomycotina</taxon>
        <taxon>Mortierellomycetes</taxon>
        <taxon>Mortierellales</taxon>
        <taxon>Mortierellaceae</taxon>
        <taxon>Mortierella</taxon>
    </lineage>
</organism>
<dbReference type="AlphaFoldDB" id="A0A9P6FF14"/>
<dbReference type="PANTHER" id="PTHR13903:SF8">
    <property type="entry name" value="PIRIN"/>
    <property type="match status" value="1"/>
</dbReference>
<comment type="caution">
    <text evidence="3">The sequence shown here is derived from an EMBL/GenBank/DDBJ whole genome shotgun (WGS) entry which is preliminary data.</text>
</comment>
<protein>
    <recommendedName>
        <fullName evidence="2">Pirin C-terminal domain-containing protein</fullName>
    </recommendedName>
</protein>
<sequence>MTSSNPFAAREQSPEQSYPKNKQKAKAPRVRRSIDRPGLQNYDPIPHARRILGQQERRVPRSSSSWVPDGYLHAGGDSSDIRILQDTVGLLNGVTFSGWRPDGGSYTLRCLSFPMVMRVERGWLTKAHGLQPWINLPKEHKMCDPQYQELLDSQIPRSEPQPGVPIKVNGGVSHGIQSAVYTRTLTMFVDITMEPHKVVEQNLPSPYTGFIYILPGKTFLGEEEEEEEEEEQFVGEAHSMLTFSGSDGVKETVRIETKEEAARFVFIEGQPLNGPIVQHGPFVMNIHKDIYETFFDFRNAINGFERAFHWSSSANNQSS</sequence>
<evidence type="ECO:0000256" key="1">
    <source>
        <dbReference type="SAM" id="MobiDB-lite"/>
    </source>
</evidence>
<dbReference type="SUPFAM" id="SSF51182">
    <property type="entry name" value="RmlC-like cupins"/>
    <property type="match status" value="1"/>
</dbReference>
<dbReference type="CDD" id="cd02247">
    <property type="entry name" value="cupin_pirin_C"/>
    <property type="match status" value="1"/>
</dbReference>
<dbReference type="EMBL" id="JAAAXW010000027">
    <property type="protein sequence ID" value="KAF9548628.1"/>
    <property type="molecule type" value="Genomic_DNA"/>
</dbReference>